<feature type="chain" id="PRO_5007856755" description="galacturonan 1,4-alpha-galacturonidase" evidence="16">
    <location>
        <begin position="18"/>
        <end position="455"/>
    </location>
</feature>
<evidence type="ECO:0000256" key="3">
    <source>
        <dbReference type="ARBA" id="ARBA00022525"/>
    </source>
</evidence>
<dbReference type="GO" id="GO:0000272">
    <property type="term" value="P:polysaccharide catabolic process"/>
    <property type="evidence" value="ECO:0007669"/>
    <property type="project" value="UniProtKB-KW"/>
</dbReference>
<evidence type="ECO:0000313" key="18">
    <source>
        <dbReference type="Proteomes" id="UP000077266"/>
    </source>
</evidence>
<evidence type="ECO:0000256" key="7">
    <source>
        <dbReference type="ARBA" id="ARBA00023180"/>
    </source>
</evidence>
<keyword evidence="17" id="KW-0456">Lyase</keyword>
<comment type="catalytic activity">
    <reaction evidence="14">
        <text>[(1-&gt;4)-alpha-D-galacturonosyl](n) + H2O = alpha-D-galacturonate + [(1-&gt;4)-alpha-D-galacturonosyl](n-1)</text>
        <dbReference type="Rhea" id="RHEA:14117"/>
        <dbReference type="Rhea" id="RHEA-COMP:14570"/>
        <dbReference type="Rhea" id="RHEA-COMP:14572"/>
        <dbReference type="ChEBI" id="CHEBI:15377"/>
        <dbReference type="ChEBI" id="CHEBI:58658"/>
        <dbReference type="ChEBI" id="CHEBI:140523"/>
        <dbReference type="EC" id="3.2.1.67"/>
    </reaction>
</comment>
<proteinExistence type="inferred from homology"/>
<evidence type="ECO:0000256" key="8">
    <source>
        <dbReference type="ARBA" id="ARBA00023277"/>
    </source>
</evidence>
<dbReference type="GO" id="GO:0005576">
    <property type="term" value="C:extracellular region"/>
    <property type="evidence" value="ECO:0007669"/>
    <property type="project" value="UniProtKB-SubCell"/>
</dbReference>
<evidence type="ECO:0000256" key="14">
    <source>
        <dbReference type="ARBA" id="ARBA00048766"/>
    </source>
</evidence>
<sequence length="455" mass="48965">MLTLLAITSALLSTGLAAGKTPSCTLKALGKGKDDSPRIAQAFKVTTRLQTSPYPSLTGSSQSCSNVVVPKGENLLIGTKLDTTGLDSVHIRLLGKFTLKPDVDYWRDNAFNVSYQDNSAAWMFGGKDVILDGEGTGTIDGNGQTFYDARVTNDSLRPPHFMLAYGADNLVIRNLKVRQSPRWTFLIHSSKNVLFHDLSIISRSNTWARGRESNRETDGVDIYNSSHVTLHNLSIDNGDDCVSFKPNATNIYVDSIFCNGTHGVSVGSLGEYDGPLTDVVENVYVNNVHIQNSENGPRIKTWGGAGRGYGYVNQIVFSNFWHTNNDSPITIDNCYKTAPTDCLAHPSNMTISNVYFNNQQGTASGKYGNIGVAMVCSVGKCTDVYLNNVNVTAPEACGPTVYANSHLNVQGNSAYKFSMDAPTYNAGGILTDNSTASGVTCSNGQVIVTEVASDA</sequence>
<comment type="subcellular location">
    <subcellularLocation>
        <location evidence="1">Secreted</location>
    </subcellularLocation>
</comment>
<dbReference type="PANTHER" id="PTHR31736:SF12">
    <property type="entry name" value="EXO-POLYGALACTURONASE, PUTATIVE-RELATED"/>
    <property type="match status" value="1"/>
</dbReference>
<evidence type="ECO:0000256" key="16">
    <source>
        <dbReference type="SAM" id="SignalP"/>
    </source>
</evidence>
<evidence type="ECO:0000256" key="13">
    <source>
        <dbReference type="ARBA" id="ARBA00038933"/>
    </source>
</evidence>
<keyword evidence="7" id="KW-0325">Glycoprotein</keyword>
<evidence type="ECO:0000313" key="17">
    <source>
        <dbReference type="EMBL" id="KZV85190.1"/>
    </source>
</evidence>
<dbReference type="SUPFAM" id="SSF51126">
    <property type="entry name" value="Pectin lyase-like"/>
    <property type="match status" value="1"/>
</dbReference>
<keyword evidence="10" id="KW-0961">Cell wall biogenesis/degradation</keyword>
<keyword evidence="6" id="KW-1015">Disulfide bond</keyword>
<evidence type="ECO:0000256" key="11">
    <source>
        <dbReference type="ARBA" id="ARBA00023326"/>
    </source>
</evidence>
<comment type="function">
    <text evidence="12">Specific in hydrolyzing the terminal glycosidic bond of polygalacturonic acid and oligogalacturonates.</text>
</comment>
<dbReference type="InParanoid" id="A0A165DRJ5"/>
<evidence type="ECO:0000256" key="2">
    <source>
        <dbReference type="ARBA" id="ARBA00008834"/>
    </source>
</evidence>
<keyword evidence="8" id="KW-0119">Carbohydrate metabolism</keyword>
<dbReference type="EMBL" id="KV426196">
    <property type="protein sequence ID" value="KZV85190.1"/>
    <property type="molecule type" value="Genomic_DNA"/>
</dbReference>
<feature type="signal peptide" evidence="16">
    <location>
        <begin position="1"/>
        <end position="17"/>
    </location>
</feature>
<reference evidence="17 18" key="1">
    <citation type="journal article" date="2016" name="Mol. Biol. Evol.">
        <title>Comparative Genomics of Early-Diverging Mushroom-Forming Fungi Provides Insights into the Origins of Lignocellulose Decay Capabilities.</title>
        <authorList>
            <person name="Nagy L.G."/>
            <person name="Riley R."/>
            <person name="Tritt A."/>
            <person name="Adam C."/>
            <person name="Daum C."/>
            <person name="Floudas D."/>
            <person name="Sun H."/>
            <person name="Yadav J.S."/>
            <person name="Pangilinan J."/>
            <person name="Larsson K.H."/>
            <person name="Matsuura K."/>
            <person name="Barry K."/>
            <person name="Labutti K."/>
            <person name="Kuo R."/>
            <person name="Ohm R.A."/>
            <person name="Bhattacharya S.S."/>
            <person name="Shirouzu T."/>
            <person name="Yoshinaga Y."/>
            <person name="Martin F.M."/>
            <person name="Grigoriev I.V."/>
            <person name="Hibbett D.S."/>
        </authorList>
    </citation>
    <scope>NUCLEOTIDE SEQUENCE [LARGE SCALE GENOMIC DNA]</scope>
    <source>
        <strain evidence="17 18">HHB12029</strain>
    </source>
</reference>
<dbReference type="GO" id="GO:0047911">
    <property type="term" value="F:galacturan 1,4-alpha-galacturonidase activity"/>
    <property type="evidence" value="ECO:0007669"/>
    <property type="project" value="UniProtKB-EC"/>
</dbReference>
<dbReference type="GO" id="GO:0071555">
    <property type="term" value="P:cell wall organization"/>
    <property type="evidence" value="ECO:0007669"/>
    <property type="project" value="UniProtKB-KW"/>
</dbReference>
<dbReference type="InterPro" id="IPR000743">
    <property type="entry name" value="Glyco_hydro_28"/>
</dbReference>
<dbReference type="Gene3D" id="2.160.20.10">
    <property type="entry name" value="Single-stranded right-handed beta-helix, Pectin lyase-like"/>
    <property type="match status" value="1"/>
</dbReference>
<evidence type="ECO:0000256" key="15">
    <source>
        <dbReference type="RuleBase" id="RU361169"/>
    </source>
</evidence>
<evidence type="ECO:0000256" key="10">
    <source>
        <dbReference type="ARBA" id="ARBA00023316"/>
    </source>
</evidence>
<evidence type="ECO:0000256" key="9">
    <source>
        <dbReference type="ARBA" id="ARBA00023295"/>
    </source>
</evidence>
<dbReference type="OrthoDB" id="187139at2759"/>
<keyword evidence="11" id="KW-0624">Polysaccharide degradation</keyword>
<dbReference type="EC" id="3.2.1.67" evidence="13"/>
<evidence type="ECO:0000256" key="5">
    <source>
        <dbReference type="ARBA" id="ARBA00022801"/>
    </source>
</evidence>
<organism evidence="17 18">
    <name type="scientific">Exidia glandulosa HHB12029</name>
    <dbReference type="NCBI Taxonomy" id="1314781"/>
    <lineage>
        <taxon>Eukaryota</taxon>
        <taxon>Fungi</taxon>
        <taxon>Dikarya</taxon>
        <taxon>Basidiomycota</taxon>
        <taxon>Agaricomycotina</taxon>
        <taxon>Agaricomycetes</taxon>
        <taxon>Auriculariales</taxon>
        <taxon>Exidiaceae</taxon>
        <taxon>Exidia</taxon>
    </lineage>
</organism>
<evidence type="ECO:0000256" key="1">
    <source>
        <dbReference type="ARBA" id="ARBA00004613"/>
    </source>
</evidence>
<name>A0A165DRJ5_EXIGL</name>
<dbReference type="Proteomes" id="UP000077266">
    <property type="component" value="Unassembled WGS sequence"/>
</dbReference>
<dbReference type="PANTHER" id="PTHR31736">
    <property type="match status" value="1"/>
</dbReference>
<gene>
    <name evidence="17" type="ORF">EXIGLDRAFT_804927</name>
</gene>
<dbReference type="GO" id="GO:0004650">
    <property type="term" value="F:polygalacturonase activity"/>
    <property type="evidence" value="ECO:0007669"/>
    <property type="project" value="InterPro"/>
</dbReference>
<evidence type="ECO:0000256" key="6">
    <source>
        <dbReference type="ARBA" id="ARBA00023157"/>
    </source>
</evidence>
<comment type="similarity">
    <text evidence="2 15">Belongs to the glycosyl hydrolase 28 family.</text>
</comment>
<dbReference type="Pfam" id="PF00295">
    <property type="entry name" value="Glyco_hydro_28"/>
    <property type="match status" value="1"/>
</dbReference>
<keyword evidence="4 16" id="KW-0732">Signal</keyword>
<keyword evidence="5 15" id="KW-0378">Hydrolase</keyword>
<evidence type="ECO:0000256" key="4">
    <source>
        <dbReference type="ARBA" id="ARBA00022729"/>
    </source>
</evidence>
<dbReference type="InterPro" id="IPR011050">
    <property type="entry name" value="Pectin_lyase_fold/virulence"/>
</dbReference>
<keyword evidence="9 15" id="KW-0326">Glycosidase</keyword>
<keyword evidence="18" id="KW-1185">Reference proteome</keyword>
<dbReference type="GO" id="GO:0016829">
    <property type="term" value="F:lyase activity"/>
    <property type="evidence" value="ECO:0007669"/>
    <property type="project" value="UniProtKB-KW"/>
</dbReference>
<keyword evidence="3" id="KW-0964">Secreted</keyword>
<dbReference type="AlphaFoldDB" id="A0A165DRJ5"/>
<protein>
    <recommendedName>
        <fullName evidence="13">galacturonan 1,4-alpha-galacturonidase</fullName>
        <ecNumber evidence="13">3.2.1.67</ecNumber>
    </recommendedName>
</protein>
<dbReference type="STRING" id="1314781.A0A165DRJ5"/>
<dbReference type="InterPro" id="IPR012334">
    <property type="entry name" value="Pectin_lyas_fold"/>
</dbReference>
<accession>A0A165DRJ5</accession>
<evidence type="ECO:0000256" key="12">
    <source>
        <dbReference type="ARBA" id="ARBA00037312"/>
    </source>
</evidence>